<dbReference type="Proteomes" id="UP000583929">
    <property type="component" value="Unassembled WGS sequence"/>
</dbReference>
<accession>A0A7J6FWV3</accession>
<dbReference type="PANTHER" id="PTHR33526">
    <property type="entry name" value="OS07G0123800 PROTEIN"/>
    <property type="match status" value="1"/>
</dbReference>
<dbReference type="PIRSF" id="PIRSF031279">
    <property type="entry name" value="UCP031279"/>
    <property type="match status" value="1"/>
</dbReference>
<evidence type="ECO:0000313" key="5">
    <source>
        <dbReference type="Proteomes" id="UP000583929"/>
    </source>
</evidence>
<dbReference type="PANTHER" id="PTHR33526:SF4">
    <property type="entry name" value="OS07G0123800 PROTEIN"/>
    <property type="match status" value="1"/>
</dbReference>
<dbReference type="AlphaFoldDB" id="A0A7J6FWV3"/>
<gene>
    <name evidence="2" type="ORF">F8388_017314</name>
    <name evidence="3" type="ORF">G4B88_017576</name>
</gene>
<reference evidence="4 5" key="1">
    <citation type="journal article" date="2020" name="bioRxiv">
        <title>Sequence and annotation of 42 cannabis genomes reveals extensive copy number variation in cannabinoid synthesis and pathogen resistance genes.</title>
        <authorList>
            <person name="Mckernan K.J."/>
            <person name="Helbert Y."/>
            <person name="Kane L.T."/>
            <person name="Ebling H."/>
            <person name="Zhang L."/>
            <person name="Liu B."/>
            <person name="Eaton Z."/>
            <person name="Mclaughlin S."/>
            <person name="Kingan S."/>
            <person name="Baybayan P."/>
            <person name="Concepcion G."/>
            <person name="Jordan M."/>
            <person name="Riva A."/>
            <person name="Barbazuk W."/>
            <person name="Harkins T."/>
        </authorList>
    </citation>
    <scope>NUCLEOTIDE SEQUENCE [LARGE SCALE GENOMIC DNA]</scope>
    <source>
        <strain evidence="4 5">cv. Jamaican Lion 4</strain>
        <strain evidence="3">Father</strain>
        <strain evidence="2">Mother</strain>
        <tissue evidence="2">Leaf</tissue>
    </source>
</reference>
<sequence length="169" mass="18911">MGKIKGVKESKVGRIMRAPLRALIKARDLYIKSMTQCSSHFDYGAAMGCPTAHVNTTLTRSFSTSSVNSNNNNSTQDFRELVKAASTRTLANNKIINHNHHQKSTVGVGSRPHNKLPKSRSVGFGRIDEDKACDEFEERDDQVMIRTTSTAHDAYPRSKSYAVHRRTLF</sequence>
<evidence type="ECO:0000313" key="3">
    <source>
        <dbReference type="EMBL" id="KAF4402064.1"/>
    </source>
</evidence>
<evidence type="ECO:0000313" key="4">
    <source>
        <dbReference type="Proteomes" id="UP000525078"/>
    </source>
</evidence>
<dbReference type="EMBL" id="JAATIP010000092">
    <property type="protein sequence ID" value="KAF4375168.1"/>
    <property type="molecule type" value="Genomic_DNA"/>
</dbReference>
<proteinExistence type="predicted"/>
<feature type="region of interest" description="Disordered" evidence="1">
    <location>
        <begin position="101"/>
        <end position="122"/>
    </location>
</feature>
<dbReference type="EMBL" id="JAATIQ010000009">
    <property type="protein sequence ID" value="KAF4402064.1"/>
    <property type="molecule type" value="Genomic_DNA"/>
</dbReference>
<evidence type="ECO:0000256" key="1">
    <source>
        <dbReference type="SAM" id="MobiDB-lite"/>
    </source>
</evidence>
<organism evidence="2 4">
    <name type="scientific">Cannabis sativa</name>
    <name type="common">Hemp</name>
    <name type="synonym">Marijuana</name>
    <dbReference type="NCBI Taxonomy" id="3483"/>
    <lineage>
        <taxon>Eukaryota</taxon>
        <taxon>Viridiplantae</taxon>
        <taxon>Streptophyta</taxon>
        <taxon>Embryophyta</taxon>
        <taxon>Tracheophyta</taxon>
        <taxon>Spermatophyta</taxon>
        <taxon>Magnoliopsida</taxon>
        <taxon>eudicotyledons</taxon>
        <taxon>Gunneridae</taxon>
        <taxon>Pentapetalae</taxon>
        <taxon>rosids</taxon>
        <taxon>fabids</taxon>
        <taxon>Rosales</taxon>
        <taxon>Cannabaceae</taxon>
        <taxon>Cannabis</taxon>
    </lineage>
</organism>
<name>A0A7J6FWV3_CANSA</name>
<dbReference type="Proteomes" id="UP000525078">
    <property type="component" value="Unassembled WGS sequence"/>
</dbReference>
<protein>
    <submittedName>
        <fullName evidence="2">Uncharacterized protein</fullName>
    </submittedName>
</protein>
<dbReference type="OrthoDB" id="694638at2759"/>
<evidence type="ECO:0000313" key="2">
    <source>
        <dbReference type="EMBL" id="KAF4375168.1"/>
    </source>
</evidence>
<dbReference type="InterPro" id="IPR016972">
    <property type="entry name" value="UCP031279"/>
</dbReference>
<keyword evidence="5" id="KW-1185">Reference proteome</keyword>
<comment type="caution">
    <text evidence="2">The sequence shown here is derived from an EMBL/GenBank/DDBJ whole genome shotgun (WGS) entry which is preliminary data.</text>
</comment>